<evidence type="ECO:0000256" key="13">
    <source>
        <dbReference type="ARBA" id="ARBA00051626"/>
    </source>
</evidence>
<evidence type="ECO:0000256" key="14">
    <source>
        <dbReference type="ARBA" id="ARBA00066479"/>
    </source>
</evidence>
<dbReference type="PANTHER" id="PTHR48169:SF7">
    <property type="entry name" value="CASPASE 10"/>
    <property type="match status" value="1"/>
</dbReference>
<feature type="domain" description="DED" evidence="17">
    <location>
        <begin position="95"/>
        <end position="170"/>
    </location>
</feature>
<comment type="subcellular location">
    <subcellularLocation>
        <location evidence="2">Cytoplasm</location>
    </subcellularLocation>
    <subcellularLocation>
        <location evidence="1">Nucleus</location>
    </subcellularLocation>
</comment>
<proteinExistence type="inferred from homology"/>
<dbReference type="PROSITE" id="PS50168">
    <property type="entry name" value="DED"/>
    <property type="match status" value="2"/>
</dbReference>
<dbReference type="Pfam" id="PF01335">
    <property type="entry name" value="DED"/>
    <property type="match status" value="2"/>
</dbReference>
<evidence type="ECO:0000256" key="12">
    <source>
        <dbReference type="ARBA" id="ARBA00023242"/>
    </source>
</evidence>
<dbReference type="InterPro" id="IPR029030">
    <property type="entry name" value="Caspase-like_dom_sf"/>
</dbReference>
<name>A0A556TTB8_BAGYA</name>
<dbReference type="InterPro" id="IPR001309">
    <property type="entry name" value="Pept_C14_p20"/>
</dbReference>
<accession>A0A556TTB8</accession>
<dbReference type="PROSITE" id="PS50208">
    <property type="entry name" value="CASPASE_P20"/>
    <property type="match status" value="1"/>
</dbReference>
<dbReference type="InterPro" id="IPR015917">
    <property type="entry name" value="Pept_C14A"/>
</dbReference>
<comment type="catalytic activity">
    <reaction evidence="13">
        <text>Strict requirement for Asp at position P1 and has a preferred cleavage sequence of (Leu/Asp/Val)-Glu-Thr-Asp-|-(Gly/Ser/Ala).</text>
        <dbReference type="EC" id="3.4.22.61"/>
    </reaction>
</comment>
<evidence type="ECO:0000256" key="2">
    <source>
        <dbReference type="ARBA" id="ARBA00004496"/>
    </source>
</evidence>
<dbReference type="InterPro" id="IPR011600">
    <property type="entry name" value="Pept_C14_caspase"/>
</dbReference>
<dbReference type="EMBL" id="VCAZ01000017">
    <property type="protein sequence ID" value="TSK62579.1"/>
    <property type="molecule type" value="Genomic_DNA"/>
</dbReference>
<evidence type="ECO:0000313" key="21">
    <source>
        <dbReference type="Proteomes" id="UP000319801"/>
    </source>
</evidence>
<dbReference type="GO" id="GO:0005886">
    <property type="term" value="C:plasma membrane"/>
    <property type="evidence" value="ECO:0007669"/>
    <property type="project" value="UniProtKB-ARBA"/>
</dbReference>
<evidence type="ECO:0000256" key="5">
    <source>
        <dbReference type="ARBA" id="ARBA00022553"/>
    </source>
</evidence>
<dbReference type="GO" id="GO:0006915">
    <property type="term" value="P:apoptotic process"/>
    <property type="evidence" value="ECO:0007669"/>
    <property type="project" value="UniProtKB-KW"/>
</dbReference>
<keyword evidence="5" id="KW-0597">Phosphoprotein</keyword>
<dbReference type="SMART" id="SM00115">
    <property type="entry name" value="CASc"/>
    <property type="match status" value="1"/>
</dbReference>
<dbReference type="OrthoDB" id="6114029at2759"/>
<dbReference type="AlphaFoldDB" id="A0A556TTB8"/>
<dbReference type="PANTHER" id="PTHR48169">
    <property type="entry name" value="DED DOMAIN-CONTAINING PROTEIN"/>
    <property type="match status" value="1"/>
</dbReference>
<evidence type="ECO:0000256" key="9">
    <source>
        <dbReference type="ARBA" id="ARBA00022801"/>
    </source>
</evidence>
<dbReference type="FunFam" id="1.10.533.10:FF:000016">
    <property type="entry name" value="CASP8 and FADD-like apoptosis regulator"/>
    <property type="match status" value="1"/>
</dbReference>
<dbReference type="InterPro" id="IPR002138">
    <property type="entry name" value="Pept_C14_p10"/>
</dbReference>
<dbReference type="Gene3D" id="1.10.533.10">
    <property type="entry name" value="Death Domain, Fas"/>
    <property type="match status" value="2"/>
</dbReference>
<dbReference type="Proteomes" id="UP000319801">
    <property type="component" value="Unassembled WGS sequence"/>
</dbReference>
<evidence type="ECO:0000256" key="6">
    <source>
        <dbReference type="ARBA" id="ARBA00022670"/>
    </source>
</evidence>
<protein>
    <recommendedName>
        <fullName evidence="15">Caspase-8</fullName>
        <ecNumber evidence="14">3.4.22.61</ecNumber>
    </recommendedName>
</protein>
<organism evidence="20 21">
    <name type="scientific">Bagarius yarrelli</name>
    <name type="common">Goonch</name>
    <name type="synonym">Bagrus yarrelli</name>
    <dbReference type="NCBI Taxonomy" id="175774"/>
    <lineage>
        <taxon>Eukaryota</taxon>
        <taxon>Metazoa</taxon>
        <taxon>Chordata</taxon>
        <taxon>Craniata</taxon>
        <taxon>Vertebrata</taxon>
        <taxon>Euteleostomi</taxon>
        <taxon>Actinopterygii</taxon>
        <taxon>Neopterygii</taxon>
        <taxon>Teleostei</taxon>
        <taxon>Ostariophysi</taxon>
        <taxon>Siluriformes</taxon>
        <taxon>Sisoridae</taxon>
        <taxon>Sisorinae</taxon>
        <taxon>Bagarius</taxon>
    </lineage>
</organism>
<reference evidence="20 21" key="1">
    <citation type="journal article" date="2019" name="Genome Biol. Evol.">
        <title>Whole-Genome Sequencing of the Giant Devil Catfish, Bagarius yarrelli.</title>
        <authorList>
            <person name="Jiang W."/>
            <person name="Lv Y."/>
            <person name="Cheng L."/>
            <person name="Yang K."/>
            <person name="Chao B."/>
            <person name="Wang X."/>
            <person name="Li Y."/>
            <person name="Pan X."/>
            <person name="You X."/>
            <person name="Zhang Y."/>
            <person name="Yang J."/>
            <person name="Li J."/>
            <person name="Zhang X."/>
            <person name="Liu S."/>
            <person name="Sun C."/>
            <person name="Yang J."/>
            <person name="Shi Q."/>
        </authorList>
    </citation>
    <scope>NUCLEOTIDE SEQUENCE [LARGE SCALE GENOMIC DNA]</scope>
    <source>
        <strain evidence="20">JWS20170419001</strain>
        <tissue evidence="20">Muscle</tissue>
    </source>
</reference>
<evidence type="ECO:0000256" key="8">
    <source>
        <dbReference type="ARBA" id="ARBA00022737"/>
    </source>
</evidence>
<evidence type="ECO:0000259" key="19">
    <source>
        <dbReference type="PROSITE" id="PS50208"/>
    </source>
</evidence>
<comment type="caution">
    <text evidence="20">The sequence shown here is derived from an EMBL/GenBank/DDBJ whole genome shotgun (WGS) entry which is preliminary data.</text>
</comment>
<evidence type="ECO:0000256" key="11">
    <source>
        <dbReference type="ARBA" id="ARBA00023145"/>
    </source>
</evidence>
<dbReference type="Pfam" id="PF00656">
    <property type="entry name" value="Peptidase_C14"/>
    <property type="match status" value="1"/>
</dbReference>
<dbReference type="InterPro" id="IPR033139">
    <property type="entry name" value="Caspase_cys_AS"/>
</dbReference>
<dbReference type="GO" id="GO:0005634">
    <property type="term" value="C:nucleus"/>
    <property type="evidence" value="ECO:0007669"/>
    <property type="project" value="UniProtKB-SubCell"/>
</dbReference>
<feature type="domain" description="Caspase family p10" evidence="18">
    <location>
        <begin position="323"/>
        <end position="408"/>
    </location>
</feature>
<dbReference type="EC" id="3.4.22.61" evidence="14"/>
<evidence type="ECO:0000259" key="17">
    <source>
        <dbReference type="PROSITE" id="PS50168"/>
    </source>
</evidence>
<dbReference type="CDD" id="cd00032">
    <property type="entry name" value="CASc"/>
    <property type="match status" value="1"/>
</dbReference>
<keyword evidence="6" id="KW-0645">Protease</keyword>
<dbReference type="FunFam" id="3.40.50.1460:FF:000008">
    <property type="entry name" value="caspase-8 isoform X1"/>
    <property type="match status" value="1"/>
</dbReference>
<keyword evidence="8" id="KW-0677">Repeat</keyword>
<evidence type="ECO:0000256" key="4">
    <source>
        <dbReference type="ARBA" id="ARBA00022490"/>
    </source>
</evidence>
<evidence type="ECO:0000259" key="18">
    <source>
        <dbReference type="PROSITE" id="PS50207"/>
    </source>
</evidence>
<evidence type="ECO:0000256" key="7">
    <source>
        <dbReference type="ARBA" id="ARBA00022703"/>
    </source>
</evidence>
<dbReference type="InterPro" id="IPR001875">
    <property type="entry name" value="DED_dom"/>
</dbReference>
<gene>
    <name evidence="20" type="ORF">Baya_4707</name>
</gene>
<keyword evidence="9" id="KW-0378">Hydrolase</keyword>
<evidence type="ECO:0000313" key="20">
    <source>
        <dbReference type="EMBL" id="TSK62579.1"/>
    </source>
</evidence>
<evidence type="ECO:0000256" key="1">
    <source>
        <dbReference type="ARBA" id="ARBA00004123"/>
    </source>
</evidence>
<dbReference type="SUPFAM" id="SSF52129">
    <property type="entry name" value="Caspase-like"/>
    <property type="match status" value="1"/>
</dbReference>
<comment type="similarity">
    <text evidence="3 16">Belongs to the peptidase C14A family.</text>
</comment>
<keyword evidence="21" id="KW-1185">Reference proteome</keyword>
<dbReference type="GO" id="GO:0005737">
    <property type="term" value="C:cytoplasm"/>
    <property type="evidence" value="ECO:0007669"/>
    <property type="project" value="UniProtKB-SubCell"/>
</dbReference>
<evidence type="ECO:0000256" key="3">
    <source>
        <dbReference type="ARBA" id="ARBA00010134"/>
    </source>
</evidence>
<dbReference type="GO" id="GO:0032991">
    <property type="term" value="C:protein-containing complex"/>
    <property type="evidence" value="ECO:0007669"/>
    <property type="project" value="UniProtKB-ARBA"/>
</dbReference>
<evidence type="ECO:0000256" key="15">
    <source>
        <dbReference type="ARBA" id="ARBA00068172"/>
    </source>
</evidence>
<feature type="domain" description="DED" evidence="17">
    <location>
        <begin position="6"/>
        <end position="77"/>
    </location>
</feature>
<dbReference type="GO" id="GO:0043065">
    <property type="term" value="P:positive regulation of apoptotic process"/>
    <property type="evidence" value="ECO:0007669"/>
    <property type="project" value="UniProtKB-ARBA"/>
</dbReference>
<dbReference type="PROSITE" id="PS01122">
    <property type="entry name" value="CASPASE_CYS"/>
    <property type="match status" value="1"/>
</dbReference>
<sequence>MDLEKLHKVDEQLQKSEVAALKFLCMDHLGRKRLENVKDAKHLFTQLIEQDLLSNELFLPDLLYTIGRYDLLSKLGTNKTCVSRSLENTHSGVSLYRKMLYGLSEDVTDENLHNIKFLLNNLPKAKLATATFLDVLSEMEKMEMLGEDNLDELQNILSKSSKELAYRVQKFKNTSQQESMLSVSEEEENFSLPVQPQDEFMNVDNLERVFNKMHFQVEERKDLTSSGIMNAVEEFSLRDHSKMDAFVCCLLSHGEKGTVFGIDGAPVLICDLIQPFAHCSSLIGKPKLFFIQACQGKAFQKGVWRQDGTIDDECEEDAVQASGLSSIPVGADFLIGMATVESYKAFRHTVNGSIFIQELCKHLYKGCREKEDILSILTRVNRSVSVQDLNKYKQMPEPRYTLTKKLVLPLD</sequence>
<keyword evidence="12" id="KW-0539">Nucleus</keyword>
<keyword evidence="4" id="KW-0963">Cytoplasm</keyword>
<evidence type="ECO:0000256" key="16">
    <source>
        <dbReference type="RuleBase" id="RU003971"/>
    </source>
</evidence>
<dbReference type="PRINTS" id="PR00376">
    <property type="entry name" value="IL1BCENZYME"/>
</dbReference>
<evidence type="ECO:0000256" key="10">
    <source>
        <dbReference type="ARBA" id="ARBA00022807"/>
    </source>
</evidence>
<dbReference type="PROSITE" id="PS50207">
    <property type="entry name" value="CASPASE_P10"/>
    <property type="match status" value="1"/>
</dbReference>
<keyword evidence="7" id="KW-0053">Apoptosis</keyword>
<dbReference type="GO" id="GO:0051604">
    <property type="term" value="P:protein maturation"/>
    <property type="evidence" value="ECO:0007669"/>
    <property type="project" value="UniProtKB-ARBA"/>
</dbReference>
<feature type="domain" description="Caspase family p20" evidence="19">
    <location>
        <begin position="202"/>
        <end position="298"/>
    </location>
</feature>
<keyword evidence="11" id="KW-0865">Zymogen</keyword>
<dbReference type="GO" id="GO:0006508">
    <property type="term" value="P:proteolysis"/>
    <property type="evidence" value="ECO:0007669"/>
    <property type="project" value="UniProtKB-KW"/>
</dbReference>
<keyword evidence="10" id="KW-0788">Thiol protease</keyword>
<dbReference type="SUPFAM" id="SSF47986">
    <property type="entry name" value="DEATH domain"/>
    <property type="match status" value="2"/>
</dbReference>
<dbReference type="SMART" id="SM00031">
    <property type="entry name" value="DED"/>
    <property type="match status" value="2"/>
</dbReference>
<dbReference type="GO" id="GO:0004197">
    <property type="term" value="F:cysteine-type endopeptidase activity"/>
    <property type="evidence" value="ECO:0007669"/>
    <property type="project" value="InterPro"/>
</dbReference>
<dbReference type="Gene3D" id="3.40.50.1460">
    <property type="match status" value="1"/>
</dbReference>
<dbReference type="InterPro" id="IPR011029">
    <property type="entry name" value="DEATH-like_dom_sf"/>
</dbReference>
<dbReference type="CDD" id="cd08792">
    <property type="entry name" value="DED_Caspase_8_10_r1"/>
    <property type="match status" value="1"/>
</dbReference>